<dbReference type="Proteomes" id="UP000232163">
    <property type="component" value="Unassembled WGS sequence"/>
</dbReference>
<keyword evidence="8" id="KW-1185">Reference proteome</keyword>
<keyword evidence="1 5" id="KW-1277">Toxin-antitoxin system</keyword>
<reference evidence="7 8" key="1">
    <citation type="journal article" date="2017" name="Int J Environ Stud">
        <title>Does the Miocene-Pliocene relict legume Oxytropis triphylla form nitrogen-fixing nodules with a combination of bacterial strains?</title>
        <authorList>
            <person name="Safronova V."/>
            <person name="Belimov A."/>
            <person name="Sazanova A."/>
            <person name="Kuznetsova I."/>
            <person name="Popova J."/>
            <person name="Andronov E."/>
            <person name="Verkhozina A."/>
            <person name="Tikhonovich I."/>
        </authorList>
    </citation>
    <scope>NUCLEOTIDE SEQUENCE [LARGE SCALE GENOMIC DNA]</scope>
    <source>
        <strain evidence="7 8">Tri-38</strain>
    </source>
</reference>
<name>A0A2N9VR55_9HYPH</name>
<dbReference type="AlphaFoldDB" id="A0A2N9VR55"/>
<organism evidence="7 8">
    <name type="scientific">Phyllobacterium zundukense</name>
    <dbReference type="NCBI Taxonomy" id="1867719"/>
    <lineage>
        <taxon>Bacteria</taxon>
        <taxon>Pseudomonadati</taxon>
        <taxon>Pseudomonadota</taxon>
        <taxon>Alphaproteobacteria</taxon>
        <taxon>Hyphomicrobiales</taxon>
        <taxon>Phyllobacteriaceae</taxon>
        <taxon>Phyllobacterium</taxon>
    </lineage>
</organism>
<feature type="binding site" evidence="5">
    <location>
        <position position="4"/>
    </location>
    <ligand>
        <name>Mg(2+)</name>
        <dbReference type="ChEBI" id="CHEBI:18420"/>
    </ligand>
</feature>
<keyword evidence="5" id="KW-0800">Toxin</keyword>
<dbReference type="Pfam" id="PF01850">
    <property type="entry name" value="PIN"/>
    <property type="match status" value="1"/>
</dbReference>
<feature type="domain" description="PIN" evidence="6">
    <location>
        <begin position="1"/>
        <end position="140"/>
    </location>
</feature>
<comment type="function">
    <text evidence="5">Toxic component of a toxin-antitoxin (TA) system. An RNase.</text>
</comment>
<dbReference type="GO" id="GO:0016787">
    <property type="term" value="F:hydrolase activity"/>
    <property type="evidence" value="ECO:0007669"/>
    <property type="project" value="UniProtKB-KW"/>
</dbReference>
<evidence type="ECO:0000256" key="5">
    <source>
        <dbReference type="HAMAP-Rule" id="MF_00265"/>
    </source>
</evidence>
<comment type="similarity">
    <text evidence="5">Belongs to the PINc/VapC protein family.</text>
</comment>
<dbReference type="OrthoDB" id="32625at2"/>
<evidence type="ECO:0000256" key="1">
    <source>
        <dbReference type="ARBA" id="ARBA00022649"/>
    </source>
</evidence>
<dbReference type="SUPFAM" id="SSF88723">
    <property type="entry name" value="PIN domain-like"/>
    <property type="match status" value="1"/>
</dbReference>
<dbReference type="GO" id="GO:0090729">
    <property type="term" value="F:toxin activity"/>
    <property type="evidence" value="ECO:0007669"/>
    <property type="project" value="UniProtKB-KW"/>
</dbReference>
<accession>A0A2N9VR55</accession>
<protein>
    <recommendedName>
        <fullName evidence="5">Ribonuclease VapC</fullName>
        <shortName evidence="5">RNase VapC</shortName>
        <ecNumber evidence="5">3.1.-.-</ecNumber>
    </recommendedName>
    <alternativeName>
        <fullName evidence="5">Toxin VapC</fullName>
    </alternativeName>
</protein>
<dbReference type="GO" id="GO:0000287">
    <property type="term" value="F:magnesium ion binding"/>
    <property type="evidence" value="ECO:0007669"/>
    <property type="project" value="UniProtKB-UniRule"/>
</dbReference>
<dbReference type="EMBL" id="MZMT01000053">
    <property type="protein sequence ID" value="PIO41973.1"/>
    <property type="molecule type" value="Genomic_DNA"/>
</dbReference>
<evidence type="ECO:0000313" key="8">
    <source>
        <dbReference type="Proteomes" id="UP000232163"/>
    </source>
</evidence>
<evidence type="ECO:0000256" key="2">
    <source>
        <dbReference type="ARBA" id="ARBA00022722"/>
    </source>
</evidence>
<comment type="caution">
    <text evidence="7">The sequence shown here is derived from an EMBL/GenBank/DDBJ whole genome shotgun (WGS) entry which is preliminary data.</text>
</comment>
<dbReference type="EC" id="3.1.-.-" evidence="5"/>
<sequence>MFLDASAIVAILADEDDAEYLLSKIQQWKKPIHYSSLSIYEAVISLARKKSLVVEGNKLPTHPTLIDQAQRHVETFIETIGATEIAIDSATHRVAIKASRNYGRAVAHPARLNFGDCFAYACAKVHNIPLLYKGDDFPLTDIESA</sequence>
<proteinExistence type="inferred from homology"/>
<feature type="binding site" evidence="5">
    <location>
        <position position="116"/>
    </location>
    <ligand>
        <name>Mg(2+)</name>
        <dbReference type="ChEBI" id="CHEBI:18420"/>
    </ligand>
</feature>
<dbReference type="InterPro" id="IPR022907">
    <property type="entry name" value="VapC_family"/>
</dbReference>
<dbReference type="RefSeq" id="WP_099999732.1">
    <property type="nucleotide sequence ID" value="NZ_CP017940.1"/>
</dbReference>
<dbReference type="Gene3D" id="3.40.50.1010">
    <property type="entry name" value="5'-nuclease"/>
    <property type="match status" value="1"/>
</dbReference>
<gene>
    <name evidence="5" type="primary">vapC</name>
    <name evidence="7" type="ORF">B5P45_23220</name>
</gene>
<evidence type="ECO:0000259" key="6">
    <source>
        <dbReference type="Pfam" id="PF01850"/>
    </source>
</evidence>
<keyword evidence="5" id="KW-0460">Magnesium</keyword>
<keyword evidence="3 5" id="KW-0479">Metal-binding</keyword>
<evidence type="ECO:0000256" key="4">
    <source>
        <dbReference type="ARBA" id="ARBA00022801"/>
    </source>
</evidence>
<keyword evidence="4 5" id="KW-0378">Hydrolase</keyword>
<dbReference type="KEGG" id="pht:BLM14_12770"/>
<keyword evidence="2 5" id="KW-0540">Nuclease</keyword>
<comment type="cofactor">
    <cofactor evidence="5">
        <name>Mg(2+)</name>
        <dbReference type="ChEBI" id="CHEBI:18420"/>
    </cofactor>
</comment>
<evidence type="ECO:0000313" key="7">
    <source>
        <dbReference type="EMBL" id="PIO41973.1"/>
    </source>
</evidence>
<dbReference type="HAMAP" id="MF_00265">
    <property type="entry name" value="VapC_Nob1"/>
    <property type="match status" value="1"/>
</dbReference>
<dbReference type="InterPro" id="IPR002716">
    <property type="entry name" value="PIN_dom"/>
</dbReference>
<evidence type="ECO:0000256" key="3">
    <source>
        <dbReference type="ARBA" id="ARBA00022723"/>
    </source>
</evidence>
<dbReference type="CDD" id="cd09871">
    <property type="entry name" value="PIN_MtVapC28-VapC30-like"/>
    <property type="match status" value="1"/>
</dbReference>
<dbReference type="InterPro" id="IPR029060">
    <property type="entry name" value="PIN-like_dom_sf"/>
</dbReference>
<dbReference type="GO" id="GO:0004540">
    <property type="term" value="F:RNA nuclease activity"/>
    <property type="evidence" value="ECO:0007669"/>
    <property type="project" value="InterPro"/>
</dbReference>